<dbReference type="PANTHER" id="PTHR48104:SF30">
    <property type="entry name" value="METACASPASE-1"/>
    <property type="match status" value="1"/>
</dbReference>
<reference evidence="6" key="1">
    <citation type="submission" date="2021-01" db="EMBL/GenBank/DDBJ databases">
        <authorList>
            <person name="Kaushik A."/>
        </authorList>
    </citation>
    <scope>NUCLEOTIDE SEQUENCE</scope>
    <source>
        <strain evidence="6">AG4-R118</strain>
    </source>
</reference>
<evidence type="ECO:0000313" key="7">
    <source>
        <dbReference type="Proteomes" id="UP000663888"/>
    </source>
</evidence>
<name>A0A8H2X7F2_9AGAM</name>
<protein>
    <recommendedName>
        <fullName evidence="5">Peptidase C14 caspase domain-containing protein</fullName>
    </recommendedName>
</protein>
<organism evidence="6 7">
    <name type="scientific">Rhizoctonia solani</name>
    <dbReference type="NCBI Taxonomy" id="456999"/>
    <lineage>
        <taxon>Eukaryota</taxon>
        <taxon>Fungi</taxon>
        <taxon>Dikarya</taxon>
        <taxon>Basidiomycota</taxon>
        <taxon>Agaricomycotina</taxon>
        <taxon>Agaricomycetes</taxon>
        <taxon>Cantharellales</taxon>
        <taxon>Ceratobasidiaceae</taxon>
        <taxon>Rhizoctonia</taxon>
    </lineage>
</organism>
<dbReference type="GO" id="GO:0004197">
    <property type="term" value="F:cysteine-type endopeptidase activity"/>
    <property type="evidence" value="ECO:0007669"/>
    <property type="project" value="InterPro"/>
</dbReference>
<keyword evidence="2" id="KW-0053">Apoptosis</keyword>
<dbReference type="InterPro" id="IPR050452">
    <property type="entry name" value="Metacaspase"/>
</dbReference>
<evidence type="ECO:0000256" key="2">
    <source>
        <dbReference type="ARBA" id="ARBA00022703"/>
    </source>
</evidence>
<feature type="domain" description="Peptidase C14 caspase" evidence="5">
    <location>
        <begin position="316"/>
        <end position="577"/>
    </location>
</feature>
<accession>A0A8H2X7F2</accession>
<dbReference type="SUPFAM" id="SSF52129">
    <property type="entry name" value="Caspase-like"/>
    <property type="match status" value="1"/>
</dbReference>
<comment type="similarity">
    <text evidence="1">Belongs to the peptidase C14B family.</text>
</comment>
<feature type="region of interest" description="Disordered" evidence="4">
    <location>
        <begin position="165"/>
        <end position="185"/>
    </location>
</feature>
<proteinExistence type="inferred from homology"/>
<dbReference type="Gene3D" id="3.40.50.1460">
    <property type="match status" value="2"/>
</dbReference>
<keyword evidence="3" id="KW-0788">Thiol protease</keyword>
<keyword evidence="3" id="KW-0378">Hydrolase</keyword>
<dbReference type="Pfam" id="PF00656">
    <property type="entry name" value="Peptidase_C14"/>
    <property type="match status" value="1"/>
</dbReference>
<evidence type="ECO:0000256" key="3">
    <source>
        <dbReference type="ARBA" id="ARBA00022807"/>
    </source>
</evidence>
<feature type="region of interest" description="Disordered" evidence="4">
    <location>
        <begin position="223"/>
        <end position="265"/>
    </location>
</feature>
<dbReference type="InterPro" id="IPR029030">
    <property type="entry name" value="Caspase-like_dom_sf"/>
</dbReference>
<dbReference type="Proteomes" id="UP000663888">
    <property type="component" value="Unassembled WGS sequence"/>
</dbReference>
<dbReference type="AlphaFoldDB" id="A0A8H2X7F2"/>
<feature type="compositionally biased region" description="Polar residues" evidence="4">
    <location>
        <begin position="175"/>
        <end position="185"/>
    </location>
</feature>
<dbReference type="GO" id="GO:0005737">
    <property type="term" value="C:cytoplasm"/>
    <property type="evidence" value="ECO:0007669"/>
    <property type="project" value="TreeGrafter"/>
</dbReference>
<evidence type="ECO:0000259" key="5">
    <source>
        <dbReference type="Pfam" id="PF00656"/>
    </source>
</evidence>
<dbReference type="EMBL" id="CAJMWX010000546">
    <property type="protein sequence ID" value="CAE6419817.1"/>
    <property type="molecule type" value="Genomic_DNA"/>
</dbReference>
<dbReference type="InterPro" id="IPR011600">
    <property type="entry name" value="Pept_C14_caspase"/>
</dbReference>
<keyword evidence="3" id="KW-0645">Protease</keyword>
<dbReference type="PANTHER" id="PTHR48104">
    <property type="entry name" value="METACASPASE-4"/>
    <property type="match status" value="1"/>
</dbReference>
<comment type="caution">
    <text evidence="6">The sequence shown here is derived from an EMBL/GenBank/DDBJ whole genome shotgun (WGS) entry which is preliminary data.</text>
</comment>
<evidence type="ECO:0000313" key="6">
    <source>
        <dbReference type="EMBL" id="CAE6419817.1"/>
    </source>
</evidence>
<evidence type="ECO:0000256" key="1">
    <source>
        <dbReference type="ARBA" id="ARBA00009005"/>
    </source>
</evidence>
<gene>
    <name evidence="6" type="ORF">RDB_LOCUS21695</name>
</gene>
<dbReference type="GO" id="GO:0006508">
    <property type="term" value="P:proteolysis"/>
    <property type="evidence" value="ECO:0007669"/>
    <property type="project" value="InterPro"/>
</dbReference>
<sequence length="985" mass="108476">MSHRGVDVSKIRGLIIGIDKYERSDFYADLGGSNVSNATSMLGCFTEIGTPRSNLLCLLNEQATREAILNAFDTHLIKNPEIRIGDPILIYLAGYGNGTTSPPDLQSADKEVEMILPYDINTFSKRGNYVLGISDAALAALLQKLRQQKGGNIALITDCCHTRISATRGPKGTRTRSTYDPDQTPFNELMKEQTHKFFSDESPPSSPSLPAPWREELINDIATSGSNQSPLVPSSPSDPPENSTMLPQATDNRPLPSSQYSKDPAAEALVENVEHKPSSTNQEANVLVPNSVTSQIIEHHDNIKLNIPDLSRLYGLIIGINKYKQSDVHPDLLGCVGDAKSMLRYFTDLGVPEGHFRCLYDEDATRDAILNAFVNDLINNSDIKPHDPIVIYFAGHGDRMVAPRGWQTADGKVEMILPHDVSTFDTRGHYIYGIPDLTLAFLLYKLSREKGNNITVILDSCHSGSGTRGEVRVRASHDPNALPIPTELDAPLRSSLVVDYPSEVEHNVATKQPSGTLMAPSLETHILLAACQEEELAQEIPNENGELPSSGVFTSALLQELRQCHLATTSYRSLIRKLLKARGHLSKVSLGIVPQTFQCEGRNQDRLLFSIQYSISKGKIGLISTSDNSVYRVRIGSAQGIVPGTEFGVFTGGMDPTSPPLAVLVARDVGSTISQLHSPDPNSPPSIPKDAYATIVKYNDHSNGVRIWVEEAVKQNTLWQTVLNSKSLGSLPICWANSPENHDLALISSSRGVELQGSHLTPGQLETSHVIDHDIEAEHLVQVLEAVVYFHFHLKIQNKEAPVRSQLNMTLRELNEKDTSWGSIIYEPKGYDIFGDNVSNGTVTTLYPNPDKIFGLELINNSEENLYPYVLYYDFEDYSVGCLYEPPGQSVKAPLRAGNSLTVGYGSGGSQPFQVKFTNPKSDRECGAFVLLVFGEWVDITYLRQESPFRGVGSGAPSRGAYFKRHSRSQIWDSIVVRVEMIREK</sequence>
<dbReference type="GO" id="GO:0006915">
    <property type="term" value="P:apoptotic process"/>
    <property type="evidence" value="ECO:0007669"/>
    <property type="project" value="UniProtKB-KW"/>
</dbReference>
<evidence type="ECO:0000256" key="4">
    <source>
        <dbReference type="SAM" id="MobiDB-lite"/>
    </source>
</evidence>
<feature type="compositionally biased region" description="Polar residues" evidence="4">
    <location>
        <begin position="241"/>
        <end position="261"/>
    </location>
</feature>